<dbReference type="GO" id="GO:0043022">
    <property type="term" value="F:ribosome binding"/>
    <property type="evidence" value="ECO:0007669"/>
    <property type="project" value="TreeGrafter"/>
</dbReference>
<dbReference type="PIRSF" id="PIRSF006809">
    <property type="entry name" value="GTP-binding_hflX_prd"/>
    <property type="match status" value="1"/>
</dbReference>
<evidence type="ECO:0000256" key="7">
    <source>
        <dbReference type="PIRSR" id="PIRSR006809-1"/>
    </source>
</evidence>
<keyword evidence="5 6" id="KW-0342">GTP-binding</keyword>
<dbReference type="GO" id="GO:0046872">
    <property type="term" value="F:metal ion binding"/>
    <property type="evidence" value="ECO:0007669"/>
    <property type="project" value="UniProtKB-KW"/>
</dbReference>
<gene>
    <name evidence="6 11" type="primary">hflX</name>
    <name evidence="11" type="ORF">DHW61_12680</name>
</gene>
<comment type="function">
    <text evidence="6">GTPase that associates with the 50S ribosomal subunit and may have a role during protein synthesis or ribosome biogenesis.</text>
</comment>
<dbReference type="Pfam" id="PF16360">
    <property type="entry name" value="GTP-bdg_M"/>
    <property type="match status" value="1"/>
</dbReference>
<dbReference type="Pfam" id="PF13167">
    <property type="entry name" value="GTP-bdg_N"/>
    <property type="match status" value="1"/>
</dbReference>
<dbReference type="GO" id="GO:0003924">
    <property type="term" value="F:GTPase activity"/>
    <property type="evidence" value="ECO:0007669"/>
    <property type="project" value="UniProtKB-UniRule"/>
</dbReference>
<keyword evidence="2 8" id="KW-0479">Metal-binding</keyword>
<evidence type="ECO:0000256" key="1">
    <source>
        <dbReference type="ARBA" id="ARBA00022490"/>
    </source>
</evidence>
<evidence type="ECO:0000256" key="9">
    <source>
        <dbReference type="SAM" id="Coils"/>
    </source>
</evidence>
<dbReference type="InterPro" id="IPR025121">
    <property type="entry name" value="GTPase_HflX_N"/>
</dbReference>
<comment type="similarity">
    <text evidence="6">Belongs to the TRAFAC class OBG-HflX-like GTPase superfamily. HflX GTPase family.</text>
</comment>
<proteinExistence type="inferred from homology"/>
<dbReference type="InterPro" id="IPR027417">
    <property type="entry name" value="P-loop_NTPase"/>
</dbReference>
<keyword evidence="3 6" id="KW-0547">Nucleotide-binding</keyword>
<evidence type="ECO:0000256" key="2">
    <source>
        <dbReference type="ARBA" id="ARBA00022723"/>
    </source>
</evidence>
<evidence type="ECO:0000313" key="12">
    <source>
        <dbReference type="Proteomes" id="UP000262969"/>
    </source>
</evidence>
<feature type="binding site" evidence="7">
    <location>
        <begin position="327"/>
        <end position="330"/>
    </location>
    <ligand>
        <name>GTP</name>
        <dbReference type="ChEBI" id="CHEBI:37565"/>
    </ligand>
</feature>
<dbReference type="PANTHER" id="PTHR10229:SF4">
    <property type="entry name" value="GTPASE HFLX"/>
    <property type="match status" value="1"/>
</dbReference>
<accession>A0A3D2X810</accession>
<feature type="coiled-coil region" evidence="9">
    <location>
        <begin position="160"/>
        <end position="194"/>
    </location>
</feature>
<evidence type="ECO:0000256" key="8">
    <source>
        <dbReference type="PIRSR" id="PIRSR006809-2"/>
    </source>
</evidence>
<dbReference type="GO" id="GO:0005525">
    <property type="term" value="F:GTP binding"/>
    <property type="evidence" value="ECO:0007669"/>
    <property type="project" value="UniProtKB-UniRule"/>
</dbReference>
<evidence type="ECO:0000259" key="10">
    <source>
        <dbReference type="PROSITE" id="PS51705"/>
    </source>
</evidence>
<dbReference type="PANTHER" id="PTHR10229">
    <property type="entry name" value="GTP-BINDING PROTEIN HFLX"/>
    <property type="match status" value="1"/>
</dbReference>
<dbReference type="EMBL" id="DPVV01000429">
    <property type="protein sequence ID" value="HCL03241.1"/>
    <property type="molecule type" value="Genomic_DNA"/>
</dbReference>
<dbReference type="SUPFAM" id="SSF52540">
    <property type="entry name" value="P-loop containing nucleoside triphosphate hydrolases"/>
    <property type="match status" value="1"/>
</dbReference>
<evidence type="ECO:0000256" key="6">
    <source>
        <dbReference type="HAMAP-Rule" id="MF_00900"/>
    </source>
</evidence>
<dbReference type="CDD" id="cd01878">
    <property type="entry name" value="HflX"/>
    <property type="match status" value="1"/>
</dbReference>
<organism evidence="11 12">
    <name type="scientific">Lachnoclostridium phytofermentans</name>
    <dbReference type="NCBI Taxonomy" id="66219"/>
    <lineage>
        <taxon>Bacteria</taxon>
        <taxon>Bacillati</taxon>
        <taxon>Bacillota</taxon>
        <taxon>Clostridia</taxon>
        <taxon>Lachnospirales</taxon>
        <taxon>Lachnospiraceae</taxon>
    </lineage>
</organism>
<feature type="domain" description="Hflx-type G" evidence="10">
    <location>
        <begin position="201"/>
        <end position="379"/>
    </location>
</feature>
<dbReference type="Proteomes" id="UP000262969">
    <property type="component" value="Unassembled WGS sequence"/>
</dbReference>
<dbReference type="AlphaFoldDB" id="A0A3D2X810"/>
<dbReference type="GO" id="GO:0005737">
    <property type="term" value="C:cytoplasm"/>
    <property type="evidence" value="ECO:0007669"/>
    <property type="project" value="UniProtKB-SubCell"/>
</dbReference>
<sequence>MRQIGIIVGVNVKNQEHFHEGMQELIALSDACDIEIVDSLVQNADSINKATYLGKGKLAELSELAKTRGAEVVIFNGELTASQMRNIQGVVDTVVLDRTNLILEIFASRAKTREAKLQVEVVRLQYELPRLIGANENLSRQAGGIGGGTGAGGRNKGAGETKLELDKRRVEEKINAMQRELEELITQRLTQRNQRKKNEIKTVALVGYTNAGKSTVMNYMVQQFIGKEDKEVLEKDMLFATLETSVRKMKLKNRKEFLLSDTVGFVSNLPHKLVKAFRSTLEEVCEADLLIHVVDRSNEDYKSQIEVTNDTLKQIGAGHIPAIYAYNKADLIKSDVLQDNIEEKLVLVSEEDTVLISAKKGDGMKELIELICKRLYPNEVRAKILIPYHLGALMAKINASTNILSSISEEEGMVYEIECNEQIYQQVEAYVLK</sequence>
<dbReference type="PRINTS" id="PR00326">
    <property type="entry name" value="GTP1OBG"/>
</dbReference>
<keyword evidence="1 6" id="KW-0963">Cytoplasm</keyword>
<dbReference type="FunFam" id="3.40.50.300:FF:001198">
    <property type="entry name" value="GTPase HflX"/>
    <property type="match status" value="1"/>
</dbReference>
<evidence type="ECO:0000256" key="4">
    <source>
        <dbReference type="ARBA" id="ARBA00022842"/>
    </source>
</evidence>
<evidence type="ECO:0000256" key="5">
    <source>
        <dbReference type="ARBA" id="ARBA00023134"/>
    </source>
</evidence>
<reference evidence="11 12" key="1">
    <citation type="journal article" date="2018" name="Nat. Biotechnol.">
        <title>A standardized bacterial taxonomy based on genome phylogeny substantially revises the tree of life.</title>
        <authorList>
            <person name="Parks D.H."/>
            <person name="Chuvochina M."/>
            <person name="Waite D.W."/>
            <person name="Rinke C."/>
            <person name="Skarshewski A."/>
            <person name="Chaumeil P.A."/>
            <person name="Hugenholtz P."/>
        </authorList>
    </citation>
    <scope>NUCLEOTIDE SEQUENCE [LARGE SCALE GENOMIC DNA]</scope>
    <source>
        <strain evidence="11">UBA11728</strain>
    </source>
</reference>
<feature type="binding site" evidence="8">
    <location>
        <position position="214"/>
    </location>
    <ligand>
        <name>Mg(2+)</name>
        <dbReference type="ChEBI" id="CHEBI:18420"/>
    </ligand>
</feature>
<dbReference type="HAMAP" id="MF_00900">
    <property type="entry name" value="GTPase_HflX"/>
    <property type="match status" value="1"/>
</dbReference>
<evidence type="ECO:0000256" key="3">
    <source>
        <dbReference type="ARBA" id="ARBA00022741"/>
    </source>
</evidence>
<name>A0A3D2X810_9FIRM</name>
<dbReference type="Gene3D" id="3.40.50.11060">
    <property type="entry name" value="GTPase HflX, N-terminal domain"/>
    <property type="match status" value="1"/>
</dbReference>
<comment type="subcellular location">
    <subcellularLocation>
        <location evidence="6">Cytoplasm</location>
    </subcellularLocation>
    <text evidence="6">May associate with membranes.</text>
</comment>
<comment type="subunit">
    <text evidence="6">Monomer. Associates with the 50S ribosomal subunit.</text>
</comment>
<dbReference type="InterPro" id="IPR032305">
    <property type="entry name" value="GTP-bd_M"/>
</dbReference>
<dbReference type="InterPro" id="IPR042108">
    <property type="entry name" value="GTPase_HflX_N_sf"/>
</dbReference>
<dbReference type="PROSITE" id="PS51705">
    <property type="entry name" value="G_HFLX"/>
    <property type="match status" value="1"/>
</dbReference>
<comment type="caution">
    <text evidence="11">The sequence shown here is derived from an EMBL/GenBank/DDBJ whole genome shotgun (WGS) entry which is preliminary data.</text>
</comment>
<keyword evidence="4 8" id="KW-0460">Magnesium</keyword>
<dbReference type="InterPro" id="IPR030394">
    <property type="entry name" value="G_HFLX_dom"/>
</dbReference>
<protein>
    <recommendedName>
        <fullName evidence="6">GTPase HflX</fullName>
    </recommendedName>
    <alternativeName>
        <fullName evidence="6">GTP-binding protein HflX</fullName>
    </alternativeName>
</protein>
<dbReference type="Gene3D" id="6.10.250.2860">
    <property type="match status" value="1"/>
</dbReference>
<feature type="binding site" evidence="8">
    <location>
        <position position="241"/>
    </location>
    <ligand>
        <name>Mg(2+)</name>
        <dbReference type="ChEBI" id="CHEBI:18420"/>
    </ligand>
</feature>
<comment type="cofactor">
    <cofactor evidence="8">
        <name>Mg(2+)</name>
        <dbReference type="ChEBI" id="CHEBI:18420"/>
    </cofactor>
</comment>
<evidence type="ECO:0000313" key="11">
    <source>
        <dbReference type="EMBL" id="HCL03241.1"/>
    </source>
</evidence>
<keyword evidence="9" id="KW-0175">Coiled coil</keyword>
<dbReference type="InterPro" id="IPR016496">
    <property type="entry name" value="GTPase_HflX"/>
</dbReference>
<feature type="binding site" evidence="7">
    <location>
        <begin position="207"/>
        <end position="214"/>
    </location>
    <ligand>
        <name>GTP</name>
        <dbReference type="ChEBI" id="CHEBI:37565"/>
    </ligand>
</feature>
<dbReference type="FunFam" id="3.40.50.11060:FF:000001">
    <property type="entry name" value="GTPase HflX"/>
    <property type="match status" value="1"/>
</dbReference>
<dbReference type="Pfam" id="PF01926">
    <property type="entry name" value="MMR_HSR1"/>
    <property type="match status" value="1"/>
</dbReference>
<feature type="binding site" evidence="7">
    <location>
        <begin position="261"/>
        <end position="264"/>
    </location>
    <ligand>
        <name>GTP</name>
        <dbReference type="ChEBI" id="CHEBI:37565"/>
    </ligand>
</feature>
<feature type="binding site" evidence="7">
    <location>
        <begin position="357"/>
        <end position="359"/>
    </location>
    <ligand>
        <name>GTP</name>
        <dbReference type="ChEBI" id="CHEBI:37565"/>
    </ligand>
</feature>
<dbReference type="InterPro" id="IPR006073">
    <property type="entry name" value="GTP-bd"/>
</dbReference>
<dbReference type="Gene3D" id="3.40.50.300">
    <property type="entry name" value="P-loop containing nucleotide triphosphate hydrolases"/>
    <property type="match status" value="1"/>
</dbReference>
<dbReference type="NCBIfam" id="TIGR03156">
    <property type="entry name" value="GTP_HflX"/>
    <property type="match status" value="1"/>
</dbReference>